<gene>
    <name evidence="1" type="ORF">M0R45_001561</name>
</gene>
<comment type="caution">
    <text evidence="1">The sequence shown here is derived from an EMBL/GenBank/DDBJ whole genome shotgun (WGS) entry which is preliminary data.</text>
</comment>
<proteinExistence type="predicted"/>
<dbReference type="EMBL" id="JBEDUW010000252">
    <property type="protein sequence ID" value="KAK9902505.1"/>
    <property type="molecule type" value="Genomic_DNA"/>
</dbReference>
<evidence type="ECO:0000313" key="1">
    <source>
        <dbReference type="EMBL" id="KAK9902505.1"/>
    </source>
</evidence>
<evidence type="ECO:0000313" key="2">
    <source>
        <dbReference type="Proteomes" id="UP001457282"/>
    </source>
</evidence>
<name>A0AAW1VJL9_RUBAR</name>
<protein>
    <submittedName>
        <fullName evidence="1">Uncharacterized protein</fullName>
    </submittedName>
</protein>
<keyword evidence="2" id="KW-1185">Reference proteome</keyword>
<reference evidence="1 2" key="1">
    <citation type="journal article" date="2023" name="G3 (Bethesda)">
        <title>A chromosome-length genome assembly and annotation of blackberry (Rubus argutus, cv. 'Hillquist').</title>
        <authorList>
            <person name="Bruna T."/>
            <person name="Aryal R."/>
            <person name="Dudchenko O."/>
            <person name="Sargent D.J."/>
            <person name="Mead D."/>
            <person name="Buti M."/>
            <person name="Cavallini A."/>
            <person name="Hytonen T."/>
            <person name="Andres J."/>
            <person name="Pham M."/>
            <person name="Weisz D."/>
            <person name="Mascagni F."/>
            <person name="Usai G."/>
            <person name="Natali L."/>
            <person name="Bassil N."/>
            <person name="Fernandez G.E."/>
            <person name="Lomsadze A."/>
            <person name="Armour M."/>
            <person name="Olukolu B."/>
            <person name="Poorten T."/>
            <person name="Britton C."/>
            <person name="Davik J."/>
            <person name="Ashrafi H."/>
            <person name="Aiden E.L."/>
            <person name="Borodovsky M."/>
            <person name="Worthington M."/>
        </authorList>
    </citation>
    <scope>NUCLEOTIDE SEQUENCE [LARGE SCALE GENOMIC DNA]</scope>
    <source>
        <strain evidence="1">PI 553951</strain>
    </source>
</reference>
<dbReference type="AlphaFoldDB" id="A0AAW1VJL9"/>
<sequence>MAPFNSLSSKQPVLYQFRREPHTRCHLKLQFITLNYRSLLPSSQSHRELFSPCSNPTSHLLRTTMKHHCTTPLHSPYPAIDSHRCFQFLPPPHLQCAAPQSISTAQMSLPVLSVAAIIIATALPCCAPSARALQPPSLQSYRCSLGSSP</sequence>
<accession>A0AAW1VJL9</accession>
<organism evidence="1 2">
    <name type="scientific">Rubus argutus</name>
    <name type="common">Southern blackberry</name>
    <dbReference type="NCBI Taxonomy" id="59490"/>
    <lineage>
        <taxon>Eukaryota</taxon>
        <taxon>Viridiplantae</taxon>
        <taxon>Streptophyta</taxon>
        <taxon>Embryophyta</taxon>
        <taxon>Tracheophyta</taxon>
        <taxon>Spermatophyta</taxon>
        <taxon>Magnoliopsida</taxon>
        <taxon>eudicotyledons</taxon>
        <taxon>Gunneridae</taxon>
        <taxon>Pentapetalae</taxon>
        <taxon>rosids</taxon>
        <taxon>fabids</taxon>
        <taxon>Rosales</taxon>
        <taxon>Rosaceae</taxon>
        <taxon>Rosoideae</taxon>
        <taxon>Rosoideae incertae sedis</taxon>
        <taxon>Rubus</taxon>
    </lineage>
</organism>
<dbReference type="Proteomes" id="UP001457282">
    <property type="component" value="Unassembled WGS sequence"/>
</dbReference>